<keyword evidence="1" id="KW-0812">Transmembrane</keyword>
<feature type="transmembrane region" description="Helical" evidence="1">
    <location>
        <begin position="438"/>
        <end position="458"/>
    </location>
</feature>
<evidence type="ECO:0000313" key="3">
    <source>
        <dbReference type="Proteomes" id="UP000177698"/>
    </source>
</evidence>
<comment type="caution">
    <text evidence="2">The sequence shown here is derived from an EMBL/GenBank/DDBJ whole genome shotgun (WGS) entry which is preliminary data.</text>
</comment>
<sequence length="540" mass="63519">MDKKAKSSNETLSLSKFTLALIATLDSIKEHMRPDDFSKLSVSQTVSFLALVYEKVRNAVEFREEHLVLRAAIERILKRRLSLNPDGKGEAENLVRELLWARYFNNESLGNEDIAKTQSIIDSFVYLRRLLITGRDIQTQHFLTQYLLDLSTCEIEETLKPEATIKNSSFTFYIFQVLRNKIKLQGLSEEQRDAYFLAAIEKAYRKSDKAYQRYHLFITFYKRLQDYSQDELDSFSTKLPEIFSKVEAIIKSPYVDNLARFVKKQIPPFLILFDIFNKKSKDVKAILLDRKKLWSEVDLACRLKYQEISTRLRNLAIRAFIYILLTKMILALILEYPVSLYLFNEVNINAIVINSIFPPLLMIAITAFFRPPGDENTRNIFHRIVDIIDADKTFETQIAYVPKKLRIKRPILIFGFTVFYSLTFIITLLLIYELLTFLKFNLISQAIFIFFVSVVTFFSYRIKQIVNEYHLKEKESILAPLGDFFFMPILSIGKFFSQEIARLNFFIFIFDFLIEAPFKLVFEVVEEWISFVRQRKEEII</sequence>
<dbReference type="Proteomes" id="UP000177698">
    <property type="component" value="Unassembled WGS sequence"/>
</dbReference>
<proteinExistence type="predicted"/>
<accession>A0A1F7IB71</accession>
<organism evidence="2 3">
    <name type="scientific">Candidatus Roizmanbacteria bacterium RIFCSPLOWO2_01_FULL_37_12</name>
    <dbReference type="NCBI Taxonomy" id="1802056"/>
    <lineage>
        <taxon>Bacteria</taxon>
        <taxon>Candidatus Roizmaniibacteriota</taxon>
    </lineage>
</organism>
<keyword evidence="1" id="KW-0472">Membrane</keyword>
<gene>
    <name evidence="2" type="ORF">A2954_00280</name>
</gene>
<dbReference type="EMBL" id="MGAG01000023">
    <property type="protein sequence ID" value="OGK40601.1"/>
    <property type="molecule type" value="Genomic_DNA"/>
</dbReference>
<dbReference type="STRING" id="1802056.A2954_00280"/>
<keyword evidence="1" id="KW-1133">Transmembrane helix</keyword>
<feature type="transmembrane region" description="Helical" evidence="1">
    <location>
        <begin position="315"/>
        <end position="334"/>
    </location>
</feature>
<evidence type="ECO:0000313" key="2">
    <source>
        <dbReference type="EMBL" id="OGK40601.1"/>
    </source>
</evidence>
<evidence type="ECO:0000256" key="1">
    <source>
        <dbReference type="SAM" id="Phobius"/>
    </source>
</evidence>
<feature type="transmembrane region" description="Helical" evidence="1">
    <location>
        <begin position="411"/>
        <end position="432"/>
    </location>
</feature>
<protein>
    <submittedName>
        <fullName evidence="2">Uncharacterized protein</fullName>
    </submittedName>
</protein>
<feature type="transmembrane region" description="Helical" evidence="1">
    <location>
        <begin position="346"/>
        <end position="369"/>
    </location>
</feature>
<dbReference type="AlphaFoldDB" id="A0A1F7IB71"/>
<reference evidence="2 3" key="1">
    <citation type="journal article" date="2016" name="Nat. Commun.">
        <title>Thousands of microbial genomes shed light on interconnected biogeochemical processes in an aquifer system.</title>
        <authorList>
            <person name="Anantharaman K."/>
            <person name="Brown C.T."/>
            <person name="Hug L.A."/>
            <person name="Sharon I."/>
            <person name="Castelle C.J."/>
            <person name="Probst A.J."/>
            <person name="Thomas B.C."/>
            <person name="Singh A."/>
            <person name="Wilkins M.J."/>
            <person name="Karaoz U."/>
            <person name="Brodie E.L."/>
            <person name="Williams K.H."/>
            <person name="Hubbard S.S."/>
            <person name="Banfield J.F."/>
        </authorList>
    </citation>
    <scope>NUCLEOTIDE SEQUENCE [LARGE SCALE GENOMIC DNA]</scope>
</reference>
<name>A0A1F7IB71_9BACT</name>